<name>A0A0M3K489_ANISI</name>
<dbReference type="AlphaFoldDB" id="A0A0M3K489"/>
<proteinExistence type="predicted"/>
<dbReference type="Pfam" id="PF02450">
    <property type="entry name" value="LCAT"/>
    <property type="match status" value="1"/>
</dbReference>
<sequence>MSPILDLMRNFVPGDGGAQIEANLTGKPEVVHYSCWKTTKDYFDLWLNLESFAPIAIDCWVDNMRLLYNETSGMAIKAPGVETRIPGFGNTETVEWLDPSKSFIGKYFADIVKFLTNFGYIRSKSAWKDKFIHAHISLAGAWGGAMQIVRLFASGYNMGHYRLTLPPSKMRIMQRSFTSSAFLFPSYNVWNETEIIARTVSANYTTSNIQQFFTDMNYTIGWTQYKNSARLLGQLEAPNIEMHCIYGTGVATPEKFEWAKGYFPDYPPLEIFGDGDGTVNHRSLDVCRKWVDNNGGKNVSFHCLSVFSFTIFKK</sequence>
<gene>
    <name evidence="1" type="ORF">ASIM_LOCUS15187</name>
</gene>
<protein>
    <submittedName>
        <fullName evidence="3">DUF2183 domain-containing protein</fullName>
    </submittedName>
</protein>
<dbReference type="InterPro" id="IPR003386">
    <property type="entry name" value="LACT/PDAT_acylTrfase"/>
</dbReference>
<dbReference type="SUPFAM" id="SSF53474">
    <property type="entry name" value="alpha/beta-Hydrolases"/>
    <property type="match status" value="1"/>
</dbReference>
<evidence type="ECO:0000313" key="1">
    <source>
        <dbReference type="EMBL" id="VDK54464.1"/>
    </source>
</evidence>
<organism evidence="3">
    <name type="scientific">Anisakis simplex</name>
    <name type="common">Herring worm</name>
    <dbReference type="NCBI Taxonomy" id="6269"/>
    <lineage>
        <taxon>Eukaryota</taxon>
        <taxon>Metazoa</taxon>
        <taxon>Ecdysozoa</taxon>
        <taxon>Nematoda</taxon>
        <taxon>Chromadorea</taxon>
        <taxon>Rhabditida</taxon>
        <taxon>Spirurina</taxon>
        <taxon>Ascaridomorpha</taxon>
        <taxon>Ascaridoidea</taxon>
        <taxon>Anisakidae</taxon>
        <taxon>Anisakis</taxon>
        <taxon>Anisakis simplex complex</taxon>
    </lineage>
</organism>
<dbReference type="WBParaSite" id="ASIM_0001578001-mRNA-1">
    <property type="protein sequence ID" value="ASIM_0001578001-mRNA-1"/>
    <property type="gene ID" value="ASIM_0001578001"/>
</dbReference>
<evidence type="ECO:0000313" key="3">
    <source>
        <dbReference type="WBParaSite" id="ASIM_0001578001-mRNA-1"/>
    </source>
</evidence>
<dbReference type="OrthoDB" id="190846at2759"/>
<dbReference type="GO" id="GO:0006629">
    <property type="term" value="P:lipid metabolic process"/>
    <property type="evidence" value="ECO:0007669"/>
    <property type="project" value="InterPro"/>
</dbReference>
<keyword evidence="2" id="KW-1185">Reference proteome</keyword>
<dbReference type="GO" id="GO:0008374">
    <property type="term" value="F:O-acyltransferase activity"/>
    <property type="evidence" value="ECO:0007669"/>
    <property type="project" value="InterPro"/>
</dbReference>
<dbReference type="EMBL" id="UYRR01032167">
    <property type="protein sequence ID" value="VDK54464.1"/>
    <property type="molecule type" value="Genomic_DNA"/>
</dbReference>
<reference evidence="1 2" key="2">
    <citation type="submission" date="2018-11" db="EMBL/GenBank/DDBJ databases">
        <authorList>
            <consortium name="Pathogen Informatics"/>
        </authorList>
    </citation>
    <scope>NUCLEOTIDE SEQUENCE [LARGE SCALE GENOMIC DNA]</scope>
</reference>
<accession>A0A0M3K489</accession>
<dbReference type="PANTHER" id="PTHR11440">
    <property type="entry name" value="LECITHIN-CHOLESTEROL ACYLTRANSFERASE-RELATED"/>
    <property type="match status" value="1"/>
</dbReference>
<dbReference type="Gene3D" id="3.40.50.1820">
    <property type="entry name" value="alpha/beta hydrolase"/>
    <property type="match status" value="2"/>
</dbReference>
<reference evidence="3" key="1">
    <citation type="submission" date="2017-02" db="UniProtKB">
        <authorList>
            <consortium name="WormBaseParasite"/>
        </authorList>
    </citation>
    <scope>IDENTIFICATION</scope>
</reference>
<dbReference type="Proteomes" id="UP000267096">
    <property type="component" value="Unassembled WGS sequence"/>
</dbReference>
<evidence type="ECO:0000313" key="2">
    <source>
        <dbReference type="Proteomes" id="UP000267096"/>
    </source>
</evidence>
<dbReference type="InterPro" id="IPR029058">
    <property type="entry name" value="AB_hydrolase_fold"/>
</dbReference>